<dbReference type="AlphaFoldDB" id="A0AAE3VW46"/>
<dbReference type="RefSeq" id="WP_307236416.1">
    <property type="nucleotide sequence ID" value="NZ_JAUSUZ010000001.1"/>
</dbReference>
<proteinExistence type="predicted"/>
<evidence type="ECO:0000313" key="1">
    <source>
        <dbReference type="EMBL" id="MDQ0364760.1"/>
    </source>
</evidence>
<dbReference type="Proteomes" id="UP001240236">
    <property type="component" value="Unassembled WGS sequence"/>
</dbReference>
<keyword evidence="2" id="KW-1185">Reference proteome</keyword>
<accession>A0AAE3VW46</accession>
<gene>
    <name evidence="1" type="ORF">J2S42_001429</name>
</gene>
<comment type="caution">
    <text evidence="1">The sequence shown here is derived from an EMBL/GenBank/DDBJ whole genome shotgun (WGS) entry which is preliminary data.</text>
</comment>
<name>A0AAE3VW46_9ACTN</name>
<sequence>MLTATRASLWRDRYEIAADGRVLTTWSGAFWRQGGDFELDGRSYRVRSSVLGRSFTMTDGGGATVAEASRVGRRRWTVTAGGRTYRFRRTSFWSGDQELHDDAGHRGSIRRTGFWRTGIVADLPGLPPPVQVFVLGVVISMWNAEQSAAAAGSA</sequence>
<protein>
    <submittedName>
        <fullName evidence="1">Uncharacterized protein</fullName>
    </submittedName>
</protein>
<evidence type="ECO:0000313" key="2">
    <source>
        <dbReference type="Proteomes" id="UP001240236"/>
    </source>
</evidence>
<reference evidence="1 2" key="1">
    <citation type="submission" date="2023-07" db="EMBL/GenBank/DDBJ databases">
        <title>Sequencing the genomes of 1000 actinobacteria strains.</title>
        <authorList>
            <person name="Klenk H.-P."/>
        </authorList>
    </citation>
    <scope>NUCLEOTIDE SEQUENCE [LARGE SCALE GENOMIC DNA]</scope>
    <source>
        <strain evidence="1 2">DSM 44709</strain>
    </source>
</reference>
<organism evidence="1 2">
    <name type="scientific">Catenuloplanes indicus</name>
    <dbReference type="NCBI Taxonomy" id="137267"/>
    <lineage>
        <taxon>Bacteria</taxon>
        <taxon>Bacillati</taxon>
        <taxon>Actinomycetota</taxon>
        <taxon>Actinomycetes</taxon>
        <taxon>Micromonosporales</taxon>
        <taxon>Micromonosporaceae</taxon>
        <taxon>Catenuloplanes</taxon>
    </lineage>
</organism>
<dbReference type="EMBL" id="JAUSUZ010000001">
    <property type="protein sequence ID" value="MDQ0364760.1"/>
    <property type="molecule type" value="Genomic_DNA"/>
</dbReference>